<proteinExistence type="predicted"/>
<feature type="domain" description="Response regulatory" evidence="7">
    <location>
        <begin position="4"/>
        <end position="120"/>
    </location>
</feature>
<keyword evidence="4" id="KW-0804">Transcription</keyword>
<dbReference type="Pfam" id="PF00072">
    <property type="entry name" value="Response_reg"/>
    <property type="match status" value="1"/>
</dbReference>
<accession>A0ABT8L642</accession>
<dbReference type="PROSITE" id="PS50043">
    <property type="entry name" value="HTH_LUXR_2"/>
    <property type="match status" value="1"/>
</dbReference>
<dbReference type="CDD" id="cd17535">
    <property type="entry name" value="REC_NarL-like"/>
    <property type="match status" value="1"/>
</dbReference>
<evidence type="ECO:0000259" key="7">
    <source>
        <dbReference type="PROSITE" id="PS50110"/>
    </source>
</evidence>
<dbReference type="PANTHER" id="PTHR43214:SF41">
    <property type="entry name" value="NITRATE_NITRITE RESPONSE REGULATOR PROTEIN NARP"/>
    <property type="match status" value="1"/>
</dbReference>
<keyword evidence="1 5" id="KW-0597">Phosphoprotein</keyword>
<gene>
    <name evidence="8" type="ORF">QQ020_14190</name>
</gene>
<keyword evidence="9" id="KW-1185">Reference proteome</keyword>
<dbReference type="InterPro" id="IPR000792">
    <property type="entry name" value="Tscrpt_reg_LuxR_C"/>
</dbReference>
<dbReference type="InterPro" id="IPR039420">
    <property type="entry name" value="WalR-like"/>
</dbReference>
<dbReference type="SUPFAM" id="SSF52172">
    <property type="entry name" value="CheY-like"/>
    <property type="match status" value="1"/>
</dbReference>
<evidence type="ECO:0000313" key="9">
    <source>
        <dbReference type="Proteomes" id="UP001172083"/>
    </source>
</evidence>
<dbReference type="SUPFAM" id="SSF46894">
    <property type="entry name" value="C-terminal effector domain of the bipartite response regulators"/>
    <property type="match status" value="1"/>
</dbReference>
<dbReference type="SMART" id="SM00448">
    <property type="entry name" value="REC"/>
    <property type="match status" value="1"/>
</dbReference>
<evidence type="ECO:0000256" key="5">
    <source>
        <dbReference type="PROSITE-ProRule" id="PRU00169"/>
    </source>
</evidence>
<comment type="caution">
    <text evidence="8">The sequence shown here is derived from an EMBL/GenBank/DDBJ whole genome shotgun (WGS) entry which is preliminary data.</text>
</comment>
<dbReference type="RefSeq" id="WP_346758554.1">
    <property type="nucleotide sequence ID" value="NZ_JAUJEB010000002.1"/>
</dbReference>
<feature type="modified residue" description="4-aspartylphosphate" evidence="5">
    <location>
        <position position="55"/>
    </location>
</feature>
<evidence type="ECO:0000259" key="6">
    <source>
        <dbReference type="PROSITE" id="PS50043"/>
    </source>
</evidence>
<dbReference type="PROSITE" id="PS00622">
    <property type="entry name" value="HTH_LUXR_1"/>
    <property type="match status" value="1"/>
</dbReference>
<dbReference type="PANTHER" id="PTHR43214">
    <property type="entry name" value="TWO-COMPONENT RESPONSE REGULATOR"/>
    <property type="match status" value="1"/>
</dbReference>
<reference evidence="8" key="1">
    <citation type="submission" date="2023-06" db="EMBL/GenBank/DDBJ databases">
        <title>Genomic of Agaribacillus aureum.</title>
        <authorList>
            <person name="Wang G."/>
        </authorList>
    </citation>
    <scope>NUCLEOTIDE SEQUENCE</scope>
    <source>
        <strain evidence="8">BMA12</strain>
    </source>
</reference>
<evidence type="ECO:0000256" key="4">
    <source>
        <dbReference type="ARBA" id="ARBA00023163"/>
    </source>
</evidence>
<dbReference type="PROSITE" id="PS50110">
    <property type="entry name" value="RESPONSE_REGULATORY"/>
    <property type="match status" value="1"/>
</dbReference>
<keyword evidence="3" id="KW-0238">DNA-binding</keyword>
<feature type="domain" description="HTH luxR-type" evidence="6">
    <location>
        <begin position="140"/>
        <end position="205"/>
    </location>
</feature>
<dbReference type="PRINTS" id="PR00038">
    <property type="entry name" value="HTHLUXR"/>
</dbReference>
<sequence length="210" mass="23689">MMKKLLLADDHQIVLDGLKKIIEDAPFVELAGEANDGEAVLSFLSKYPIDIVCMDIEMPILDGIATSRRIKEQFPHVKILILSMYNRPQFVKELLKIGIDGFVKKDAGRLEFLLALEHLVKGDTYYSQHFTKALVQADRQGAEQIKLTTREKEVLNLLYEGLTTIEIAHQLFISTHTVESHRKNLLSKFGVNNTPSLIKKAMRSGLVSIS</sequence>
<keyword evidence="2" id="KW-0805">Transcription regulation</keyword>
<evidence type="ECO:0000313" key="8">
    <source>
        <dbReference type="EMBL" id="MDN5213214.1"/>
    </source>
</evidence>
<dbReference type="InterPro" id="IPR058245">
    <property type="entry name" value="NreC/VraR/RcsB-like_REC"/>
</dbReference>
<evidence type="ECO:0000256" key="2">
    <source>
        <dbReference type="ARBA" id="ARBA00023015"/>
    </source>
</evidence>
<dbReference type="InterPro" id="IPR011006">
    <property type="entry name" value="CheY-like_superfamily"/>
</dbReference>
<dbReference type="Pfam" id="PF00196">
    <property type="entry name" value="GerE"/>
    <property type="match status" value="1"/>
</dbReference>
<organism evidence="8 9">
    <name type="scientific">Agaribacillus aureus</name>
    <dbReference type="NCBI Taxonomy" id="3051825"/>
    <lineage>
        <taxon>Bacteria</taxon>
        <taxon>Pseudomonadati</taxon>
        <taxon>Bacteroidota</taxon>
        <taxon>Cytophagia</taxon>
        <taxon>Cytophagales</taxon>
        <taxon>Splendidivirgaceae</taxon>
        <taxon>Agaribacillus</taxon>
    </lineage>
</organism>
<dbReference type="CDD" id="cd06170">
    <property type="entry name" value="LuxR_C_like"/>
    <property type="match status" value="1"/>
</dbReference>
<evidence type="ECO:0000256" key="1">
    <source>
        <dbReference type="ARBA" id="ARBA00022553"/>
    </source>
</evidence>
<protein>
    <submittedName>
        <fullName evidence="8">Response regulator transcription factor</fullName>
    </submittedName>
</protein>
<dbReference type="SMART" id="SM00421">
    <property type="entry name" value="HTH_LUXR"/>
    <property type="match status" value="1"/>
</dbReference>
<dbReference type="Proteomes" id="UP001172083">
    <property type="component" value="Unassembled WGS sequence"/>
</dbReference>
<dbReference type="EMBL" id="JAUJEB010000002">
    <property type="protein sequence ID" value="MDN5213214.1"/>
    <property type="molecule type" value="Genomic_DNA"/>
</dbReference>
<dbReference type="Gene3D" id="3.40.50.2300">
    <property type="match status" value="1"/>
</dbReference>
<dbReference type="InterPro" id="IPR001789">
    <property type="entry name" value="Sig_transdc_resp-reg_receiver"/>
</dbReference>
<evidence type="ECO:0000256" key="3">
    <source>
        <dbReference type="ARBA" id="ARBA00023125"/>
    </source>
</evidence>
<name>A0ABT8L642_9BACT</name>
<dbReference type="InterPro" id="IPR016032">
    <property type="entry name" value="Sig_transdc_resp-reg_C-effctor"/>
</dbReference>